<gene>
    <name evidence="1" type="ORF">Nlim_0899</name>
</gene>
<organism evidence="1">
    <name type="scientific">Candidatus Nitrosarchaeum limnium SFB1</name>
    <dbReference type="NCBI Taxonomy" id="886738"/>
    <lineage>
        <taxon>Archaea</taxon>
        <taxon>Nitrososphaerota</taxon>
        <taxon>Nitrososphaeria</taxon>
        <taxon>Nitrosopumilales</taxon>
        <taxon>Nitrosopumilaceae</taxon>
        <taxon>Nitrosarchaeum</taxon>
    </lineage>
</organism>
<proteinExistence type="predicted"/>
<dbReference type="Proteomes" id="UP000004348">
    <property type="component" value="Chromosome"/>
</dbReference>
<dbReference type="EMBL" id="AEGP01000033">
    <property type="protein sequence ID" value="EGG42253.1"/>
    <property type="molecule type" value="Genomic_DNA"/>
</dbReference>
<dbReference type="HOGENOM" id="CLU_1727299_0_0_2"/>
<evidence type="ECO:0000313" key="1">
    <source>
        <dbReference type="EMBL" id="EGG42253.1"/>
    </source>
</evidence>
<dbReference type="PATRIC" id="fig|886738.10.peg.994"/>
<reference evidence="1" key="1">
    <citation type="journal article" date="2011" name="PLoS ONE">
        <title>Genome of a low-salinity ammonia-oxidizing archaeon determined by single-cell and metagenomic analysis.</title>
        <authorList>
            <person name="Blainey P.C."/>
            <person name="Mosier A.C."/>
            <person name="Potanina A."/>
            <person name="Francis C.A."/>
            <person name="Quake S.R."/>
        </authorList>
    </citation>
    <scope>NUCLEOTIDE SEQUENCE [LARGE SCALE GENOMIC DNA]</scope>
    <source>
        <strain evidence="1">SFB1</strain>
    </source>
</reference>
<protein>
    <submittedName>
        <fullName evidence="1">Uncharacterized protein</fullName>
    </submittedName>
</protein>
<dbReference type="AlphaFoldDB" id="F3KK86"/>
<sequence>MWKLDLDDEYFRIFDSNKLIAGYFDPDYGEIFPKANSTEIIAQMLKNHDKIPGGLLMIPLVKFGLFDTDLDIDIGELESHVIRVGEHLKKWKDFIAKTNNNVHSIRISHTDQDMLTITFPITFSEPTQLEKNEILKELFPTLDLLQRLGLL</sequence>
<name>F3KK86_9ARCH</name>
<accession>F3KK86</accession>
<comment type="caution">
    <text evidence="1">The sequence shown here is derived from an EMBL/GenBank/DDBJ whole genome shotgun (WGS) entry which is preliminary data.</text>
</comment>